<organism evidence="2 3">
    <name type="scientific">Methylobacterium planeticum</name>
    <dbReference type="NCBI Taxonomy" id="2615211"/>
    <lineage>
        <taxon>Bacteria</taxon>
        <taxon>Pseudomonadati</taxon>
        <taxon>Pseudomonadota</taxon>
        <taxon>Alphaproteobacteria</taxon>
        <taxon>Hyphomicrobiales</taxon>
        <taxon>Methylobacteriaceae</taxon>
        <taxon>Methylobacterium</taxon>
    </lineage>
</organism>
<dbReference type="InterPro" id="IPR023214">
    <property type="entry name" value="HAD_sf"/>
</dbReference>
<keyword evidence="1" id="KW-0732">Signal</keyword>
<evidence type="ECO:0000313" key="3">
    <source>
        <dbReference type="Proteomes" id="UP000441523"/>
    </source>
</evidence>
<dbReference type="PANTHER" id="PTHR43344">
    <property type="entry name" value="PHOSPHOSERINE PHOSPHATASE"/>
    <property type="match status" value="1"/>
</dbReference>
<gene>
    <name evidence="2" type="ORF">F6X51_16035</name>
</gene>
<evidence type="ECO:0000313" key="2">
    <source>
        <dbReference type="EMBL" id="KAB1072490.1"/>
    </source>
</evidence>
<dbReference type="Pfam" id="PF12710">
    <property type="entry name" value="HAD"/>
    <property type="match status" value="1"/>
</dbReference>
<proteinExistence type="predicted"/>
<dbReference type="Gene3D" id="3.40.50.1000">
    <property type="entry name" value="HAD superfamily/HAD-like"/>
    <property type="match status" value="1"/>
</dbReference>
<keyword evidence="3" id="KW-1185">Reference proteome</keyword>
<accession>A0A6N6MQX0</accession>
<dbReference type="InterPro" id="IPR036412">
    <property type="entry name" value="HAD-like_sf"/>
</dbReference>
<dbReference type="AlphaFoldDB" id="A0A6N6MQX0"/>
<reference evidence="2 3" key="1">
    <citation type="submission" date="2019-09" db="EMBL/GenBank/DDBJ databases">
        <title>YIM 132548 draft genome.</title>
        <authorList>
            <person name="Jiang L."/>
        </authorList>
    </citation>
    <scope>NUCLEOTIDE SEQUENCE [LARGE SCALE GENOMIC DNA]</scope>
    <source>
        <strain evidence="2 3">YIM 132548</strain>
    </source>
</reference>
<dbReference type="SUPFAM" id="SSF56784">
    <property type="entry name" value="HAD-like"/>
    <property type="match status" value="1"/>
</dbReference>
<sequence length="346" mass="37764">MRSRIRAMNRRAILSGAATLLAAPGIRGVAVAAAQADPLPSWTEGGPRQKILDFVGRVAAAGGQDFVAPAERIAVFDNDGTLWAEQPIYFQAAFALDRVKALAPQHPEWKDTQPFKGVIEGDPEALAASGEKGLLQIMAATHAGMTTGVFNGLVADWLRTARHPRFDRPYDSLVYQPMLELLGYLRASGFKTFIVSSGGIEFMRVFAERAYGIPPEQVVGSSGQTRFEIESDGTPVLLKEAKVEFIDDGPGKPSGIDRFIGRRPILAFGNSDGDKQMLEWTAGGTGPRFLGLVHHTDAEREYAYDRQSHVGRLDKALDEAGERGWTVVDMREDWKAVFPPQAWSAP</sequence>
<dbReference type="InterPro" id="IPR050582">
    <property type="entry name" value="HAD-like_SerB"/>
</dbReference>
<dbReference type="Proteomes" id="UP000441523">
    <property type="component" value="Unassembled WGS sequence"/>
</dbReference>
<dbReference type="CDD" id="cd01427">
    <property type="entry name" value="HAD_like"/>
    <property type="match status" value="1"/>
</dbReference>
<evidence type="ECO:0000256" key="1">
    <source>
        <dbReference type="SAM" id="SignalP"/>
    </source>
</evidence>
<dbReference type="GO" id="GO:0016787">
    <property type="term" value="F:hydrolase activity"/>
    <property type="evidence" value="ECO:0007669"/>
    <property type="project" value="UniProtKB-KW"/>
</dbReference>
<keyword evidence="2" id="KW-0378">Hydrolase</keyword>
<protein>
    <submittedName>
        <fullName evidence="2">Haloacid dehalogenase-like hydrolase</fullName>
    </submittedName>
</protein>
<name>A0A6N6MQX0_9HYPH</name>
<dbReference type="PROSITE" id="PS51318">
    <property type="entry name" value="TAT"/>
    <property type="match status" value="1"/>
</dbReference>
<dbReference type="InterPro" id="IPR006311">
    <property type="entry name" value="TAT_signal"/>
</dbReference>
<feature type="chain" id="PRO_5027031218" evidence="1">
    <location>
        <begin position="23"/>
        <end position="346"/>
    </location>
</feature>
<feature type="signal peptide" evidence="1">
    <location>
        <begin position="1"/>
        <end position="22"/>
    </location>
</feature>
<dbReference type="RefSeq" id="WP_150964682.1">
    <property type="nucleotide sequence ID" value="NZ_VZZJ01000013.1"/>
</dbReference>
<dbReference type="EMBL" id="VZZJ01000013">
    <property type="protein sequence ID" value="KAB1072490.1"/>
    <property type="molecule type" value="Genomic_DNA"/>
</dbReference>
<comment type="caution">
    <text evidence="2">The sequence shown here is derived from an EMBL/GenBank/DDBJ whole genome shotgun (WGS) entry which is preliminary data.</text>
</comment>